<dbReference type="EC" id="3.1.3.-" evidence="12"/>
<feature type="binding site" evidence="12">
    <location>
        <position position="20"/>
    </location>
    <ligand>
        <name>CTP</name>
        <dbReference type="ChEBI" id="CHEBI:37563"/>
    </ligand>
</feature>
<organism evidence="14">
    <name type="scientific">Thiolapillus brandeum</name>
    <dbReference type="NCBI Taxonomy" id="1076588"/>
    <lineage>
        <taxon>Bacteria</taxon>
        <taxon>Pseudomonadati</taxon>
        <taxon>Pseudomonadota</taxon>
        <taxon>Gammaproteobacteria</taxon>
        <taxon>Chromatiales</taxon>
        <taxon>Sedimenticolaceae</taxon>
        <taxon>Thiolapillus</taxon>
    </lineage>
</organism>
<evidence type="ECO:0000256" key="6">
    <source>
        <dbReference type="ARBA" id="ARBA00022741"/>
    </source>
</evidence>
<gene>
    <name evidence="12" type="primary">cca</name>
    <name evidence="14" type="ORF">ENJ98_04105</name>
</gene>
<feature type="binding site" evidence="12">
    <location>
        <position position="149"/>
    </location>
    <ligand>
        <name>ATP</name>
        <dbReference type="ChEBI" id="CHEBI:30616"/>
    </ligand>
</feature>
<dbReference type="InterPro" id="IPR043519">
    <property type="entry name" value="NT_sf"/>
</dbReference>
<dbReference type="EMBL" id="DROM01000252">
    <property type="protein sequence ID" value="HHH13397.1"/>
    <property type="molecule type" value="Genomic_DNA"/>
</dbReference>
<dbReference type="HAMAP" id="MF_01261">
    <property type="entry name" value="CCA_bact_type1"/>
    <property type="match status" value="1"/>
</dbReference>
<dbReference type="Proteomes" id="UP000886100">
    <property type="component" value="Unassembled WGS sequence"/>
</dbReference>
<dbReference type="EC" id="3.1.4.-" evidence="12"/>
<dbReference type="GO" id="GO:0016791">
    <property type="term" value="F:phosphatase activity"/>
    <property type="evidence" value="ECO:0007669"/>
    <property type="project" value="UniProtKB-UniRule"/>
</dbReference>
<evidence type="ECO:0000259" key="13">
    <source>
        <dbReference type="PROSITE" id="PS51831"/>
    </source>
</evidence>
<comment type="subunit">
    <text evidence="12">Monomer. Can also form homodimers and oligomers.</text>
</comment>
<keyword evidence="10 12" id="KW-0460">Magnesium</keyword>
<reference evidence="14" key="1">
    <citation type="journal article" date="2020" name="mSystems">
        <title>Genome- and Community-Level Interaction Insights into Carbon Utilization and Element Cycling Functions of Hydrothermarchaeota in Hydrothermal Sediment.</title>
        <authorList>
            <person name="Zhou Z."/>
            <person name="Liu Y."/>
            <person name="Xu W."/>
            <person name="Pan J."/>
            <person name="Luo Z.H."/>
            <person name="Li M."/>
        </authorList>
    </citation>
    <scope>NUCLEOTIDE SEQUENCE [LARGE SCALE GENOMIC DNA]</scope>
    <source>
        <strain evidence="14">HyVt-535</strain>
    </source>
</reference>
<evidence type="ECO:0000256" key="10">
    <source>
        <dbReference type="ARBA" id="ARBA00022842"/>
    </source>
</evidence>
<keyword evidence="9 12" id="KW-0067">ATP-binding</keyword>
<feature type="binding site" evidence="12">
    <location>
        <position position="149"/>
    </location>
    <ligand>
        <name>CTP</name>
        <dbReference type="ChEBI" id="CHEBI:37563"/>
    </ligand>
</feature>
<keyword evidence="8 12" id="KW-0378">Hydrolase</keyword>
<comment type="caution">
    <text evidence="14">The sequence shown here is derived from an EMBL/GenBank/DDBJ whole genome shotgun (WGS) entry which is preliminary data.</text>
</comment>
<proteinExistence type="inferred from homology"/>
<evidence type="ECO:0000256" key="5">
    <source>
        <dbReference type="ARBA" id="ARBA00022723"/>
    </source>
</evidence>
<comment type="similarity">
    <text evidence="12">Belongs to the tRNA nucleotidyltransferase/poly(A) polymerase family. Bacterial CCA-adding enzyme type 1 subfamily.</text>
</comment>
<dbReference type="InterPro" id="IPR032828">
    <property type="entry name" value="PolyA_RNA-bd"/>
</dbReference>
<dbReference type="GO" id="GO:0000049">
    <property type="term" value="F:tRNA binding"/>
    <property type="evidence" value="ECO:0007669"/>
    <property type="project" value="UniProtKB-UniRule"/>
</dbReference>
<dbReference type="Pfam" id="PF01743">
    <property type="entry name" value="PolyA_pol"/>
    <property type="match status" value="1"/>
</dbReference>
<dbReference type="SUPFAM" id="SSF81891">
    <property type="entry name" value="Poly A polymerase C-terminal region-like"/>
    <property type="match status" value="1"/>
</dbReference>
<dbReference type="InterPro" id="IPR003607">
    <property type="entry name" value="HD/PDEase_dom"/>
</dbReference>
<dbReference type="GO" id="GO:0001680">
    <property type="term" value="P:tRNA 3'-terminal CCA addition"/>
    <property type="evidence" value="ECO:0007669"/>
    <property type="project" value="UniProtKB-UniRule"/>
</dbReference>
<dbReference type="HAMAP" id="MF_01262">
    <property type="entry name" value="CCA_bact_type2"/>
    <property type="match status" value="1"/>
</dbReference>
<feature type="binding site" evidence="12">
    <location>
        <position position="20"/>
    </location>
    <ligand>
        <name>ATP</name>
        <dbReference type="ChEBI" id="CHEBI:30616"/>
    </ligand>
</feature>
<keyword evidence="5 12" id="KW-0479">Metal-binding</keyword>
<dbReference type="Gene3D" id="1.10.3090.10">
    <property type="entry name" value="cca-adding enzyme, domain 2"/>
    <property type="match status" value="1"/>
</dbReference>
<dbReference type="GO" id="GO:0000287">
    <property type="term" value="F:magnesium ion binding"/>
    <property type="evidence" value="ECO:0007669"/>
    <property type="project" value="UniProtKB-UniRule"/>
</dbReference>
<comment type="miscellaneous">
    <text evidence="12">A single active site specifically recognizes both ATP and CTP and is responsible for their addition.</text>
</comment>
<dbReference type="PIRSF" id="PIRSF000813">
    <property type="entry name" value="CCA_bact"/>
    <property type="match status" value="1"/>
</dbReference>
<feature type="binding site" evidence="12">
    <location>
        <position position="17"/>
    </location>
    <ligand>
        <name>ATP</name>
        <dbReference type="ChEBI" id="CHEBI:30616"/>
    </ligand>
</feature>
<evidence type="ECO:0000256" key="3">
    <source>
        <dbReference type="ARBA" id="ARBA00022694"/>
    </source>
</evidence>
<keyword evidence="1 12" id="KW-0533">Nickel</keyword>
<feature type="binding site" evidence="12">
    <location>
        <position position="146"/>
    </location>
    <ligand>
        <name>ATP</name>
        <dbReference type="ChEBI" id="CHEBI:30616"/>
    </ligand>
</feature>
<comment type="domain">
    <text evidence="12">Comprises two domains: an N-terminal domain containing the nucleotidyltransferase activity and a C-terminal HD domain associated with both phosphodiesterase and phosphatase activities.</text>
</comment>
<dbReference type="InterPro" id="IPR012006">
    <property type="entry name" value="CCA_bact"/>
</dbReference>
<dbReference type="AlphaFoldDB" id="A0A7C5IZ36"/>
<dbReference type="GO" id="GO:0005524">
    <property type="term" value="F:ATP binding"/>
    <property type="evidence" value="ECO:0007669"/>
    <property type="project" value="UniProtKB-UniRule"/>
</dbReference>
<dbReference type="GO" id="GO:0004810">
    <property type="term" value="F:CCA tRNA nucleotidyltransferase activity"/>
    <property type="evidence" value="ECO:0007669"/>
    <property type="project" value="UniProtKB-UniRule"/>
</dbReference>
<comment type="cofactor">
    <cofactor evidence="12">
        <name>Mg(2+)</name>
        <dbReference type="ChEBI" id="CHEBI:18420"/>
    </cofactor>
    <text evidence="12">Magnesium is required for nucleotidyltransferase activity.</text>
</comment>
<comment type="catalytic activity">
    <reaction evidence="12">
        <text>a tRNA precursor + 2 CTP + ATP = a tRNA with a 3' CCA end + 3 diphosphate</text>
        <dbReference type="Rhea" id="RHEA:14433"/>
        <dbReference type="Rhea" id="RHEA-COMP:10465"/>
        <dbReference type="Rhea" id="RHEA-COMP:10468"/>
        <dbReference type="ChEBI" id="CHEBI:30616"/>
        <dbReference type="ChEBI" id="CHEBI:33019"/>
        <dbReference type="ChEBI" id="CHEBI:37563"/>
        <dbReference type="ChEBI" id="CHEBI:74896"/>
        <dbReference type="ChEBI" id="CHEBI:83071"/>
        <dbReference type="EC" id="2.7.7.72"/>
    </reaction>
</comment>
<feature type="binding site" evidence="12">
    <location>
        <position position="146"/>
    </location>
    <ligand>
        <name>CTP</name>
        <dbReference type="ChEBI" id="CHEBI:37563"/>
    </ligand>
</feature>
<dbReference type="Pfam" id="PF01966">
    <property type="entry name" value="HD"/>
    <property type="match status" value="1"/>
</dbReference>
<feature type="domain" description="HD" evidence="13">
    <location>
        <begin position="234"/>
        <end position="335"/>
    </location>
</feature>
<feature type="binding site" evidence="12">
    <location>
        <position position="100"/>
    </location>
    <ligand>
        <name>ATP</name>
        <dbReference type="ChEBI" id="CHEBI:30616"/>
    </ligand>
</feature>
<name>A0A7C5IZ36_9GAMM</name>
<dbReference type="PANTHER" id="PTHR47545:SF1">
    <property type="entry name" value="MULTIFUNCTIONAL CCA PROTEIN"/>
    <property type="match status" value="1"/>
</dbReference>
<feature type="binding site" evidence="12">
    <location>
        <position position="32"/>
    </location>
    <ligand>
        <name>Mg(2+)</name>
        <dbReference type="ChEBI" id="CHEBI:18420"/>
    </ligand>
</feature>
<feature type="binding site" evidence="12">
    <location>
        <position position="17"/>
    </location>
    <ligand>
        <name>CTP</name>
        <dbReference type="ChEBI" id="CHEBI:37563"/>
    </ligand>
</feature>
<dbReference type="GO" id="GO:0042245">
    <property type="term" value="P:RNA repair"/>
    <property type="evidence" value="ECO:0007669"/>
    <property type="project" value="UniProtKB-KW"/>
</dbReference>
<dbReference type="SUPFAM" id="SSF81301">
    <property type="entry name" value="Nucleotidyltransferase"/>
    <property type="match status" value="1"/>
</dbReference>
<dbReference type="PROSITE" id="PS51831">
    <property type="entry name" value="HD"/>
    <property type="match status" value="1"/>
</dbReference>
<dbReference type="NCBIfam" id="NF008137">
    <property type="entry name" value="PRK10885.1"/>
    <property type="match status" value="1"/>
</dbReference>
<evidence type="ECO:0000256" key="2">
    <source>
        <dbReference type="ARBA" id="ARBA00022679"/>
    </source>
</evidence>
<dbReference type="CDD" id="cd05398">
    <property type="entry name" value="NT_ClassII-CCAase"/>
    <property type="match status" value="1"/>
</dbReference>
<protein>
    <recommendedName>
        <fullName evidence="12">Multifunctional CCA protein</fullName>
    </recommendedName>
    <domain>
        <recommendedName>
            <fullName evidence="12">CCA-adding enzyme</fullName>
            <ecNumber evidence="12">2.7.7.72</ecNumber>
        </recommendedName>
        <alternativeName>
            <fullName evidence="12">CCA tRNA nucleotidyltransferase</fullName>
        </alternativeName>
        <alternativeName>
            <fullName evidence="12">tRNA CCA-pyrophosphorylase</fullName>
        </alternativeName>
        <alternativeName>
            <fullName evidence="12">tRNA adenylyl-/cytidylyl-transferase</fullName>
        </alternativeName>
        <alternativeName>
            <fullName evidence="12">tRNA nucleotidyltransferase</fullName>
        </alternativeName>
        <alternativeName>
            <fullName evidence="12">tRNA-NT</fullName>
        </alternativeName>
    </domain>
    <domain>
        <recommendedName>
            <fullName evidence="12">2'-nucleotidase</fullName>
            <ecNumber evidence="12">3.1.3.-</ecNumber>
        </recommendedName>
    </domain>
    <domain>
        <recommendedName>
            <fullName evidence="12">2',3'-cyclic phosphodiesterase</fullName>
            <ecNumber evidence="12">3.1.4.-</ecNumber>
        </recommendedName>
    </domain>
    <domain>
        <recommendedName>
            <fullName evidence="12">Phosphatase</fullName>
        </recommendedName>
    </domain>
</protein>
<evidence type="ECO:0000256" key="12">
    <source>
        <dbReference type="HAMAP-Rule" id="MF_01261"/>
    </source>
</evidence>
<keyword evidence="6 12" id="KW-0547">Nucleotide-binding</keyword>
<feature type="binding site" evidence="12">
    <location>
        <position position="30"/>
    </location>
    <ligand>
        <name>Mg(2+)</name>
        <dbReference type="ChEBI" id="CHEBI:18420"/>
    </ligand>
</feature>
<evidence type="ECO:0000256" key="1">
    <source>
        <dbReference type="ARBA" id="ARBA00022596"/>
    </source>
</evidence>
<comment type="cofactor">
    <cofactor evidence="12">
        <name>Ni(2+)</name>
        <dbReference type="ChEBI" id="CHEBI:49786"/>
    </cofactor>
    <text evidence="12">Nickel for phosphatase activity.</text>
</comment>
<dbReference type="PANTHER" id="PTHR47545">
    <property type="entry name" value="MULTIFUNCTIONAL CCA PROTEIN"/>
    <property type="match status" value="1"/>
</dbReference>
<dbReference type="Pfam" id="PF12627">
    <property type="entry name" value="PolyA_pol_RNAbd"/>
    <property type="match status" value="1"/>
</dbReference>
<evidence type="ECO:0000256" key="9">
    <source>
        <dbReference type="ARBA" id="ARBA00022840"/>
    </source>
</evidence>
<dbReference type="InterPro" id="IPR006674">
    <property type="entry name" value="HD_domain"/>
</dbReference>
<keyword evidence="12" id="KW-0511">Multifunctional enzyme</keyword>
<feature type="binding site" evidence="12">
    <location>
        <position position="100"/>
    </location>
    <ligand>
        <name>CTP</name>
        <dbReference type="ChEBI" id="CHEBI:37563"/>
    </ligand>
</feature>
<evidence type="ECO:0000256" key="7">
    <source>
        <dbReference type="ARBA" id="ARBA00022800"/>
    </source>
</evidence>
<dbReference type="InterPro" id="IPR050124">
    <property type="entry name" value="tRNA_CCA-adding_enzyme"/>
</dbReference>
<dbReference type="Gene3D" id="3.30.460.10">
    <property type="entry name" value="Beta Polymerase, domain 2"/>
    <property type="match status" value="1"/>
</dbReference>
<accession>A0A7C5IZ36</accession>
<dbReference type="InterPro" id="IPR002646">
    <property type="entry name" value="PolA_pol_head_dom"/>
</dbReference>
<comment type="function">
    <text evidence="12">Catalyzes the addition and repair of the essential 3'-terminal CCA sequence in tRNAs without using a nucleic acid template. Adds these three nucleotides in the order of C, C, and A to the tRNA nucleotide-73, using CTP and ATP as substrates and producing inorganic pyrophosphate. tRNA 3'-terminal CCA addition is required both for tRNA processing and repair. Also involved in tRNA surveillance by mediating tandem CCA addition to generate a CCACCA at the 3' terminus of unstable tRNAs. While stable tRNAs receive only 3'-terminal CCA, unstable tRNAs are marked with CCACCA and rapidly degraded.</text>
</comment>
<keyword evidence="7 12" id="KW-0692">RNA repair</keyword>
<dbReference type="CDD" id="cd00077">
    <property type="entry name" value="HDc"/>
    <property type="match status" value="1"/>
</dbReference>
<evidence type="ECO:0000256" key="4">
    <source>
        <dbReference type="ARBA" id="ARBA00022695"/>
    </source>
</evidence>
<keyword evidence="4 12" id="KW-0548">Nucleotidyltransferase</keyword>
<keyword evidence="2 12" id="KW-0808">Transferase</keyword>
<evidence type="ECO:0000256" key="8">
    <source>
        <dbReference type="ARBA" id="ARBA00022801"/>
    </source>
</evidence>
<keyword evidence="11 12" id="KW-0694">RNA-binding</keyword>
<keyword evidence="3 12" id="KW-0819">tRNA processing</keyword>
<sequence length="418" mass="47452">MNRPDPAAGLEAYVVGGWVRDQLLGLPHKDRDWVVVGATPEEMLRRGFRQVGRDFPVFLHPDTGEEYALARTERKTAPGHTGFEVHAAPDVTLEEDLARRDFTVNAMAMTSEGELIDPFHGAEDLKRGVLRHVGPAFVEDPLRVLRLARFAARLDFEVAPETRELARTMARSGELAHLTPERVWQELQRAMAAPRPRRFVEVLRETEALKALFPEIDDLFGIPQPAKYHPEIDTGEHLLLALDAAARLTDDPLVRFAVLLHDLGKAATPPEQWPSHRGHEALGVPLVDRLCRRYRAPKHYHRLARRTARHHLVVHRAFELKPSTLLRLLEELDAFRQPEDFERFLLACKADARGRKGFEEVPCPQVDYLRHARAEAAAVTAREVPPERTGKAVGEAIRDLRRRRLARLKAEWRQEAGG</sequence>
<evidence type="ECO:0000313" key="14">
    <source>
        <dbReference type="EMBL" id="HHH13397.1"/>
    </source>
</evidence>
<dbReference type="EC" id="2.7.7.72" evidence="12"/>
<evidence type="ECO:0000256" key="11">
    <source>
        <dbReference type="ARBA" id="ARBA00022884"/>
    </source>
</evidence>
<dbReference type="GO" id="GO:0004112">
    <property type="term" value="F:cyclic-nucleotide phosphodiesterase activity"/>
    <property type="evidence" value="ECO:0007669"/>
    <property type="project" value="UniProtKB-UniRule"/>
</dbReference>
<comment type="catalytic activity">
    <reaction evidence="12">
        <text>a tRNA with a 3' CCA end + 2 CTP + ATP = a tRNA with a 3' CCACCA end + 3 diphosphate</text>
        <dbReference type="Rhea" id="RHEA:76235"/>
        <dbReference type="Rhea" id="RHEA-COMP:10468"/>
        <dbReference type="Rhea" id="RHEA-COMP:18655"/>
        <dbReference type="ChEBI" id="CHEBI:30616"/>
        <dbReference type="ChEBI" id="CHEBI:33019"/>
        <dbReference type="ChEBI" id="CHEBI:37563"/>
        <dbReference type="ChEBI" id="CHEBI:83071"/>
        <dbReference type="ChEBI" id="CHEBI:195187"/>
    </reaction>
</comment>